<dbReference type="Gene3D" id="1.20.81.30">
    <property type="entry name" value="Type II secretion system (T2SS), domain F"/>
    <property type="match status" value="2"/>
</dbReference>
<organism evidence="9 10">
    <name type="scientific">Lentibacillus populi</name>
    <dbReference type="NCBI Taxonomy" id="1827502"/>
    <lineage>
        <taxon>Bacteria</taxon>
        <taxon>Bacillati</taxon>
        <taxon>Bacillota</taxon>
        <taxon>Bacilli</taxon>
        <taxon>Bacillales</taxon>
        <taxon>Bacillaceae</taxon>
        <taxon>Lentibacillus</taxon>
    </lineage>
</organism>
<evidence type="ECO:0000256" key="7">
    <source>
        <dbReference type="SAM" id="Phobius"/>
    </source>
</evidence>
<name>A0A9W5TU52_9BACI</name>
<sequence length="351" mass="40894">MGLYLKKFLTEIRHKNVKKEQQLLFLNRLSRLLQNGYTLIESLEIVKWDKTMLEPATTITTALKNGSTLDQAFEKANFNHVITSYLYFARANGDIQASIQKCLSMYEQRLQYTKKFQQVARYPVILLVVFSILLYFIKQSVLPSFLDLFQYNAETSSIVFVSIMIIDFLSNLVFVLLIIALIATGLWQFNKRKIRIDKQIKIYSMLPVYRKYKQINVSFSFATHFSSLLKTGISIKEILTTMSKQTKLPIIAYYSTLMIEELNHGKHLSSLLSQLKLLDKQISVIFQKNADVTALEKDLSMYGELLTEELHRKIMKSITYIQPIFFLVLAGFIVFIYMTLMWPMFQLIKTI</sequence>
<dbReference type="InterPro" id="IPR047692">
    <property type="entry name" value="T4P_ComGB"/>
</dbReference>
<evidence type="ECO:0000256" key="2">
    <source>
        <dbReference type="ARBA" id="ARBA00005745"/>
    </source>
</evidence>
<keyword evidence="6 7" id="KW-0472">Membrane</keyword>
<keyword evidence="3" id="KW-1003">Cell membrane</keyword>
<dbReference type="InterPro" id="IPR042094">
    <property type="entry name" value="T2SS_GspF_sf"/>
</dbReference>
<dbReference type="EMBL" id="BMJD01000001">
    <property type="protein sequence ID" value="GGB29436.1"/>
    <property type="molecule type" value="Genomic_DNA"/>
</dbReference>
<evidence type="ECO:0000313" key="10">
    <source>
        <dbReference type="Proteomes" id="UP000621492"/>
    </source>
</evidence>
<dbReference type="InterPro" id="IPR003004">
    <property type="entry name" value="GspF/PilC"/>
</dbReference>
<dbReference type="NCBIfam" id="NF041012">
    <property type="entry name" value="T4P_ComGB"/>
    <property type="match status" value="1"/>
</dbReference>
<dbReference type="PANTHER" id="PTHR30012">
    <property type="entry name" value="GENERAL SECRETION PATHWAY PROTEIN"/>
    <property type="match status" value="1"/>
</dbReference>
<dbReference type="PANTHER" id="PTHR30012:SF0">
    <property type="entry name" value="TYPE II SECRETION SYSTEM PROTEIN F-RELATED"/>
    <property type="match status" value="1"/>
</dbReference>
<feature type="transmembrane region" description="Helical" evidence="7">
    <location>
        <begin position="320"/>
        <end position="345"/>
    </location>
</feature>
<dbReference type="Proteomes" id="UP000621492">
    <property type="component" value="Unassembled WGS sequence"/>
</dbReference>
<feature type="domain" description="Type II secretion system protein GspF" evidence="8">
    <location>
        <begin position="221"/>
        <end position="343"/>
    </location>
</feature>
<evidence type="ECO:0000256" key="3">
    <source>
        <dbReference type="ARBA" id="ARBA00022475"/>
    </source>
</evidence>
<dbReference type="InterPro" id="IPR018076">
    <property type="entry name" value="T2SS_GspF_dom"/>
</dbReference>
<feature type="domain" description="Type II secretion system protein GspF" evidence="8">
    <location>
        <begin position="25"/>
        <end position="137"/>
    </location>
</feature>
<evidence type="ECO:0000259" key="8">
    <source>
        <dbReference type="Pfam" id="PF00482"/>
    </source>
</evidence>
<dbReference type="GO" id="GO:0005886">
    <property type="term" value="C:plasma membrane"/>
    <property type="evidence" value="ECO:0007669"/>
    <property type="project" value="UniProtKB-SubCell"/>
</dbReference>
<evidence type="ECO:0000256" key="4">
    <source>
        <dbReference type="ARBA" id="ARBA00022692"/>
    </source>
</evidence>
<reference evidence="9" key="1">
    <citation type="journal article" date="2014" name="Int. J. Syst. Evol. Microbiol.">
        <title>Complete genome sequence of Corynebacterium casei LMG S-19264T (=DSM 44701T), isolated from a smear-ripened cheese.</title>
        <authorList>
            <consortium name="US DOE Joint Genome Institute (JGI-PGF)"/>
            <person name="Walter F."/>
            <person name="Albersmeier A."/>
            <person name="Kalinowski J."/>
            <person name="Ruckert C."/>
        </authorList>
    </citation>
    <scope>NUCLEOTIDE SEQUENCE</scope>
    <source>
        <strain evidence="9">CGMCC 1.15454</strain>
    </source>
</reference>
<reference evidence="9" key="2">
    <citation type="submission" date="2020-09" db="EMBL/GenBank/DDBJ databases">
        <authorList>
            <person name="Sun Q."/>
            <person name="Zhou Y."/>
        </authorList>
    </citation>
    <scope>NUCLEOTIDE SEQUENCE</scope>
    <source>
        <strain evidence="9">CGMCC 1.15454</strain>
    </source>
</reference>
<keyword evidence="5 7" id="KW-1133">Transmembrane helix</keyword>
<dbReference type="PRINTS" id="PR00812">
    <property type="entry name" value="BCTERIALGSPF"/>
</dbReference>
<keyword evidence="4 7" id="KW-0812">Transmembrane</keyword>
<feature type="transmembrane region" description="Helical" evidence="7">
    <location>
        <begin position="119"/>
        <end position="137"/>
    </location>
</feature>
<dbReference type="AlphaFoldDB" id="A0A9W5TU52"/>
<protein>
    <submittedName>
        <fullName evidence="9">Type II secretion system protein GspF</fullName>
    </submittedName>
</protein>
<keyword evidence="10" id="KW-1185">Reference proteome</keyword>
<feature type="transmembrane region" description="Helical" evidence="7">
    <location>
        <begin position="157"/>
        <end position="187"/>
    </location>
</feature>
<comment type="subcellular location">
    <subcellularLocation>
        <location evidence="1">Cell membrane</location>
        <topology evidence="1">Multi-pass membrane protein</topology>
    </subcellularLocation>
</comment>
<gene>
    <name evidence="9" type="primary">gspF</name>
    <name evidence="9" type="ORF">GCM10011409_03530</name>
</gene>
<dbReference type="Pfam" id="PF00482">
    <property type="entry name" value="T2SSF"/>
    <property type="match status" value="2"/>
</dbReference>
<comment type="caution">
    <text evidence="9">The sequence shown here is derived from an EMBL/GenBank/DDBJ whole genome shotgun (WGS) entry which is preliminary data.</text>
</comment>
<evidence type="ECO:0000313" key="9">
    <source>
        <dbReference type="EMBL" id="GGB29436.1"/>
    </source>
</evidence>
<evidence type="ECO:0000256" key="1">
    <source>
        <dbReference type="ARBA" id="ARBA00004651"/>
    </source>
</evidence>
<comment type="similarity">
    <text evidence="2">Belongs to the GSP F family.</text>
</comment>
<evidence type="ECO:0000256" key="6">
    <source>
        <dbReference type="ARBA" id="ARBA00023136"/>
    </source>
</evidence>
<dbReference type="RefSeq" id="WP_188724584.1">
    <property type="nucleotide sequence ID" value="NZ_BMJD01000001.1"/>
</dbReference>
<proteinExistence type="inferred from homology"/>
<evidence type="ECO:0000256" key="5">
    <source>
        <dbReference type="ARBA" id="ARBA00022989"/>
    </source>
</evidence>
<accession>A0A9W5TU52</accession>